<evidence type="ECO:0000256" key="9">
    <source>
        <dbReference type="SAM" id="MobiDB-lite"/>
    </source>
</evidence>
<sequence>CNYTGVFCWPAPDNNCERTVAGIDINHADIAGHLPHEIGLLFDLAVFHINSNRFCGPIPQSLTNLQLLHELDLSNNRFAGPFPKLVLQFRNLKYLDIRYNEFEGEIPNGLFDKHFDAIFINDNRFSSALPENIGNSPVSVVVMANNMLGGCLPASLGNMGPTLRELPESIGDMGSLEQLNVGGNMMSGAISSKICQLPNLRNFVYGDNYFTGEDTVCLKLPSFDDAMNCFRGRPNQKPEMQCRRFLSQPYNCTSFGCAAASFYSPPPPGDTEQPGGPPSPTASDESRECTPPLCPCLKPPPARP</sequence>
<dbReference type="EMBL" id="BMAC01000017">
    <property type="protein sequence ID" value="GFP80298.1"/>
    <property type="molecule type" value="Genomic_DNA"/>
</dbReference>
<dbReference type="OrthoDB" id="676979at2759"/>
<dbReference type="PANTHER" id="PTHR32093">
    <property type="entry name" value="LEUCINE-RICH REPEAT EXTENSIN-LIKE PROTEIN 3-RELATED"/>
    <property type="match status" value="1"/>
</dbReference>
<evidence type="ECO:0000256" key="3">
    <source>
        <dbReference type="ARBA" id="ARBA00022525"/>
    </source>
</evidence>
<dbReference type="InterPro" id="IPR001611">
    <property type="entry name" value="Leu-rich_rpt"/>
</dbReference>
<dbReference type="Proteomes" id="UP000653305">
    <property type="component" value="Unassembled WGS sequence"/>
</dbReference>
<organism evidence="10 11">
    <name type="scientific">Phtheirospermum japonicum</name>
    <dbReference type="NCBI Taxonomy" id="374723"/>
    <lineage>
        <taxon>Eukaryota</taxon>
        <taxon>Viridiplantae</taxon>
        <taxon>Streptophyta</taxon>
        <taxon>Embryophyta</taxon>
        <taxon>Tracheophyta</taxon>
        <taxon>Spermatophyta</taxon>
        <taxon>Magnoliopsida</taxon>
        <taxon>eudicotyledons</taxon>
        <taxon>Gunneridae</taxon>
        <taxon>Pentapetalae</taxon>
        <taxon>asterids</taxon>
        <taxon>lamiids</taxon>
        <taxon>Lamiales</taxon>
        <taxon>Orobanchaceae</taxon>
        <taxon>Orobanchaceae incertae sedis</taxon>
        <taxon>Phtheirospermum</taxon>
    </lineage>
</organism>
<gene>
    <name evidence="10" type="ORF">PHJA_000173200</name>
</gene>
<keyword evidence="3" id="KW-0964">Secreted</keyword>
<dbReference type="PANTHER" id="PTHR32093:SF120">
    <property type="entry name" value="LEUCINE-RICH REPEAT EXTENSIN-LIKE PROTEIN 3-RELATED"/>
    <property type="match status" value="1"/>
</dbReference>
<keyword evidence="5" id="KW-0677">Repeat</keyword>
<accession>A0A830B5M5</accession>
<protein>
    <recommendedName>
        <fullName evidence="8">Cell wall hydroxyproline-rich glycoprotein</fullName>
    </recommendedName>
</protein>
<evidence type="ECO:0000256" key="4">
    <source>
        <dbReference type="ARBA" id="ARBA00022729"/>
    </source>
</evidence>
<dbReference type="FunFam" id="3.80.10.10:FF:000224">
    <property type="entry name" value="Leucine-rich repeat extensin-like protein 1"/>
    <property type="match status" value="1"/>
</dbReference>
<dbReference type="InterPro" id="IPR051582">
    <property type="entry name" value="LRR_extensin-like_regulator"/>
</dbReference>
<keyword evidence="7" id="KW-0379">Hydroxylation</keyword>
<comment type="caution">
    <text evidence="10">The sequence shown here is derived from an EMBL/GenBank/DDBJ whole genome shotgun (WGS) entry which is preliminary data.</text>
</comment>
<evidence type="ECO:0000256" key="8">
    <source>
        <dbReference type="ARBA" id="ARBA00041871"/>
    </source>
</evidence>
<feature type="compositionally biased region" description="Pro residues" evidence="9">
    <location>
        <begin position="264"/>
        <end position="280"/>
    </location>
</feature>
<dbReference type="Gene3D" id="3.80.10.10">
    <property type="entry name" value="Ribonuclease Inhibitor"/>
    <property type="match status" value="2"/>
</dbReference>
<keyword evidence="6" id="KW-0325">Glycoprotein</keyword>
<evidence type="ECO:0000313" key="10">
    <source>
        <dbReference type="EMBL" id="GFP80298.1"/>
    </source>
</evidence>
<keyword evidence="4" id="KW-0732">Signal</keyword>
<name>A0A830B5M5_9LAMI</name>
<reference evidence="10" key="1">
    <citation type="submission" date="2020-07" db="EMBL/GenBank/DDBJ databases">
        <title>Ethylene signaling mediates host invasion by parasitic plants.</title>
        <authorList>
            <person name="Yoshida S."/>
        </authorList>
    </citation>
    <scope>NUCLEOTIDE SEQUENCE</scope>
    <source>
        <strain evidence="10">Okayama</strain>
    </source>
</reference>
<keyword evidence="2" id="KW-0134">Cell wall</keyword>
<evidence type="ECO:0000256" key="7">
    <source>
        <dbReference type="ARBA" id="ARBA00023278"/>
    </source>
</evidence>
<feature type="non-terminal residue" evidence="10">
    <location>
        <position position="1"/>
    </location>
</feature>
<feature type="region of interest" description="Disordered" evidence="9">
    <location>
        <begin position="263"/>
        <end position="304"/>
    </location>
</feature>
<dbReference type="Pfam" id="PF00560">
    <property type="entry name" value="LRR_1"/>
    <property type="match status" value="2"/>
</dbReference>
<evidence type="ECO:0000313" key="11">
    <source>
        <dbReference type="Proteomes" id="UP000653305"/>
    </source>
</evidence>
<evidence type="ECO:0000256" key="6">
    <source>
        <dbReference type="ARBA" id="ARBA00023180"/>
    </source>
</evidence>
<dbReference type="InterPro" id="IPR032675">
    <property type="entry name" value="LRR_dom_sf"/>
</dbReference>
<evidence type="ECO:0000256" key="5">
    <source>
        <dbReference type="ARBA" id="ARBA00022737"/>
    </source>
</evidence>
<dbReference type="SUPFAM" id="SSF52058">
    <property type="entry name" value="L domain-like"/>
    <property type="match status" value="1"/>
</dbReference>
<comment type="subcellular location">
    <subcellularLocation>
        <location evidence="1">Secreted</location>
        <location evidence="1">Cell wall</location>
    </subcellularLocation>
</comment>
<keyword evidence="11" id="KW-1185">Reference proteome</keyword>
<evidence type="ECO:0000256" key="2">
    <source>
        <dbReference type="ARBA" id="ARBA00022512"/>
    </source>
</evidence>
<proteinExistence type="predicted"/>
<evidence type="ECO:0000256" key="1">
    <source>
        <dbReference type="ARBA" id="ARBA00004191"/>
    </source>
</evidence>
<dbReference type="AlphaFoldDB" id="A0A830B5M5"/>
<feature type="compositionally biased region" description="Pro residues" evidence="9">
    <location>
        <begin position="292"/>
        <end position="304"/>
    </location>
</feature>